<keyword evidence="5 8" id="KW-1133">Transmembrane helix</keyword>
<dbReference type="InterPro" id="IPR051085">
    <property type="entry name" value="MB_O-acyltransferase"/>
</dbReference>
<feature type="transmembrane region" description="Helical" evidence="8">
    <location>
        <begin position="501"/>
        <end position="520"/>
    </location>
</feature>
<feature type="transmembrane region" description="Helical" evidence="8">
    <location>
        <begin position="465"/>
        <end position="481"/>
    </location>
</feature>
<sequence length="530" mass="60414">MLFTSYAFIGFAAALLLLYYCIPKKAQWVLLLAASYLFYAIAGPEFLPYIFATTATVYLAARLLERTADKQAACLKAHKADWSKEEKKAYKGKQKQKRLAVLILCLLFNLGILAVVKYSDFFLSNVNGILRAVGSARTLSFLGLAVPLGISFYTFQSVGYLIDVYRGAVRAERNPFRFALFVSFFPQLIQGPIGRYGALRETLYGPHRFDGKTVAFGLERVLWGYFKKMVVADRLLVAVTALVSDTQLYSGAYAPVILLFYTVQLYADFTGGIDITIGLAEAMGIRMQENFLRPYFSKSLKEYWRRWHISMCSWFRDYLFYPISVSPGMRRLTKFTRRHFGERAGKRLPLYLSTAAVWFATGVWHGASWNFIVWGMCNWAVLMLSEECEPLYKKFHTRFSVGKTFPYKLFRVARTFALVCALNLFDCYASVADTGRVFFSMFTASNWHVLRDGSLLELGLAPADYAVLAIGVLLMLAVSLLQRRGSLREQILRRPYPVRFCLWFGLFLLVLLLGAYGFGYDASQFIYNQF</sequence>
<reference evidence="9" key="2">
    <citation type="journal article" date="2021" name="PeerJ">
        <title>Extensive microbial diversity within the chicken gut microbiome revealed by metagenomics and culture.</title>
        <authorList>
            <person name="Gilroy R."/>
            <person name="Ravi A."/>
            <person name="Getino M."/>
            <person name="Pursley I."/>
            <person name="Horton D.L."/>
            <person name="Alikhan N.F."/>
            <person name="Baker D."/>
            <person name="Gharbi K."/>
            <person name="Hall N."/>
            <person name="Watson M."/>
            <person name="Adriaenssens E.M."/>
            <person name="Foster-Nyarko E."/>
            <person name="Jarju S."/>
            <person name="Secka A."/>
            <person name="Antonio M."/>
            <person name="Oren A."/>
            <person name="Chaudhuri R.R."/>
            <person name="La Ragione R."/>
            <person name="Hildebrand F."/>
            <person name="Pallen M.J."/>
        </authorList>
    </citation>
    <scope>NUCLEOTIDE SEQUENCE</scope>
    <source>
        <strain evidence="9">ChiGjej1B1-19959</strain>
    </source>
</reference>
<reference evidence="9" key="1">
    <citation type="submission" date="2020-10" db="EMBL/GenBank/DDBJ databases">
        <authorList>
            <person name="Gilroy R."/>
        </authorList>
    </citation>
    <scope>NUCLEOTIDE SEQUENCE</scope>
    <source>
        <strain evidence="9">ChiGjej1B1-19959</strain>
    </source>
</reference>
<keyword evidence="6 7" id="KW-0472">Membrane</keyword>
<evidence type="ECO:0000256" key="8">
    <source>
        <dbReference type="SAM" id="Phobius"/>
    </source>
</evidence>
<comment type="caution">
    <text evidence="9">The sequence shown here is derived from an EMBL/GenBank/DDBJ whole genome shotgun (WGS) entry which is preliminary data.</text>
</comment>
<dbReference type="AlphaFoldDB" id="A0A9D1IGJ9"/>
<dbReference type="PANTHER" id="PTHR13285">
    <property type="entry name" value="ACYLTRANSFERASE"/>
    <property type="match status" value="1"/>
</dbReference>
<dbReference type="Pfam" id="PF03062">
    <property type="entry name" value="MBOAT"/>
    <property type="match status" value="1"/>
</dbReference>
<comment type="similarity">
    <text evidence="2 7">Belongs to the membrane-bound acyltransferase family.</text>
</comment>
<evidence type="ECO:0000256" key="5">
    <source>
        <dbReference type="ARBA" id="ARBA00022989"/>
    </source>
</evidence>
<feature type="transmembrane region" description="Helical" evidence="8">
    <location>
        <begin position="99"/>
        <end position="119"/>
    </location>
</feature>
<dbReference type="Proteomes" id="UP000824071">
    <property type="component" value="Unassembled WGS sequence"/>
</dbReference>
<evidence type="ECO:0000256" key="2">
    <source>
        <dbReference type="ARBA" id="ARBA00010323"/>
    </source>
</evidence>
<keyword evidence="7" id="KW-0808">Transferase</keyword>
<evidence type="ECO:0000256" key="6">
    <source>
        <dbReference type="ARBA" id="ARBA00023136"/>
    </source>
</evidence>
<dbReference type="InterPro" id="IPR024194">
    <property type="entry name" value="Ac/AlaTfrase_AlgI/DltB"/>
</dbReference>
<dbReference type="GO" id="GO:0042121">
    <property type="term" value="P:alginic acid biosynthetic process"/>
    <property type="evidence" value="ECO:0007669"/>
    <property type="project" value="InterPro"/>
</dbReference>
<comment type="subcellular location">
    <subcellularLocation>
        <location evidence="1">Cell membrane</location>
        <topology evidence="1">Multi-pass membrane protein</topology>
    </subcellularLocation>
</comment>
<evidence type="ECO:0000256" key="3">
    <source>
        <dbReference type="ARBA" id="ARBA00022475"/>
    </source>
</evidence>
<evidence type="ECO:0000256" key="4">
    <source>
        <dbReference type="ARBA" id="ARBA00022692"/>
    </source>
</evidence>
<evidence type="ECO:0000256" key="7">
    <source>
        <dbReference type="PIRNR" id="PIRNR016636"/>
    </source>
</evidence>
<dbReference type="GO" id="GO:0016746">
    <property type="term" value="F:acyltransferase activity"/>
    <property type="evidence" value="ECO:0007669"/>
    <property type="project" value="UniProtKB-KW"/>
</dbReference>
<organism evidence="9 10">
    <name type="scientific">Candidatus Fimenecus excrementigallinarum</name>
    <dbReference type="NCBI Taxonomy" id="2840816"/>
    <lineage>
        <taxon>Bacteria</taxon>
        <taxon>Bacillati</taxon>
        <taxon>Bacillota</taxon>
        <taxon>Clostridia</taxon>
        <taxon>Candidatus Fimenecus</taxon>
    </lineage>
</organism>
<keyword evidence="7" id="KW-0012">Acyltransferase</keyword>
<dbReference type="PIRSF" id="PIRSF016636">
    <property type="entry name" value="AlgI_DltB"/>
    <property type="match status" value="1"/>
</dbReference>
<dbReference type="GO" id="GO:0005886">
    <property type="term" value="C:plasma membrane"/>
    <property type="evidence" value="ECO:0007669"/>
    <property type="project" value="UniProtKB-SubCell"/>
</dbReference>
<gene>
    <name evidence="9" type="ORF">IAC53_03440</name>
</gene>
<evidence type="ECO:0000313" key="10">
    <source>
        <dbReference type="Proteomes" id="UP000824071"/>
    </source>
</evidence>
<protein>
    <submittedName>
        <fullName evidence="9">MBOAT family protein</fullName>
    </submittedName>
</protein>
<feature type="transmembrane region" description="Helical" evidence="8">
    <location>
        <begin position="33"/>
        <end position="61"/>
    </location>
</feature>
<feature type="transmembrane region" description="Helical" evidence="8">
    <location>
        <begin position="412"/>
        <end position="431"/>
    </location>
</feature>
<dbReference type="InterPro" id="IPR028362">
    <property type="entry name" value="AlgI"/>
</dbReference>
<proteinExistence type="inferred from homology"/>
<dbReference type="PANTHER" id="PTHR13285:SF18">
    <property type="entry name" value="PROTEIN-CYSTEINE N-PALMITOYLTRANSFERASE RASP"/>
    <property type="match status" value="1"/>
</dbReference>
<keyword evidence="3 7" id="KW-1003">Cell membrane</keyword>
<evidence type="ECO:0000256" key="1">
    <source>
        <dbReference type="ARBA" id="ARBA00004651"/>
    </source>
</evidence>
<evidence type="ECO:0000313" key="9">
    <source>
        <dbReference type="EMBL" id="HIU35644.1"/>
    </source>
</evidence>
<feature type="transmembrane region" description="Helical" evidence="8">
    <location>
        <begin position="139"/>
        <end position="162"/>
    </location>
</feature>
<feature type="transmembrane region" description="Helical" evidence="8">
    <location>
        <begin position="348"/>
        <end position="365"/>
    </location>
</feature>
<dbReference type="PIRSF" id="PIRSF500217">
    <property type="entry name" value="AlgI"/>
    <property type="match status" value="1"/>
</dbReference>
<dbReference type="InterPro" id="IPR004299">
    <property type="entry name" value="MBOAT_fam"/>
</dbReference>
<accession>A0A9D1IGJ9</accession>
<keyword evidence="4 8" id="KW-0812">Transmembrane</keyword>
<name>A0A9D1IGJ9_9FIRM</name>
<dbReference type="EMBL" id="DVMW01000025">
    <property type="protein sequence ID" value="HIU35644.1"/>
    <property type="molecule type" value="Genomic_DNA"/>
</dbReference>